<gene>
    <name evidence="1" type="ORF">O181_045512</name>
</gene>
<evidence type="ECO:0000313" key="1">
    <source>
        <dbReference type="EMBL" id="MBW0505797.1"/>
    </source>
</evidence>
<organism evidence="1 2">
    <name type="scientific">Austropuccinia psidii MF-1</name>
    <dbReference type="NCBI Taxonomy" id="1389203"/>
    <lineage>
        <taxon>Eukaryota</taxon>
        <taxon>Fungi</taxon>
        <taxon>Dikarya</taxon>
        <taxon>Basidiomycota</taxon>
        <taxon>Pucciniomycotina</taxon>
        <taxon>Pucciniomycetes</taxon>
        <taxon>Pucciniales</taxon>
        <taxon>Sphaerophragmiaceae</taxon>
        <taxon>Austropuccinia</taxon>
    </lineage>
</organism>
<dbReference type="Proteomes" id="UP000765509">
    <property type="component" value="Unassembled WGS sequence"/>
</dbReference>
<keyword evidence="2" id="KW-1185">Reference proteome</keyword>
<proteinExistence type="predicted"/>
<dbReference type="AlphaFoldDB" id="A0A9Q3HIT2"/>
<protein>
    <submittedName>
        <fullName evidence="1">Uncharacterized protein</fullName>
    </submittedName>
</protein>
<evidence type="ECO:0000313" key="2">
    <source>
        <dbReference type="Proteomes" id="UP000765509"/>
    </source>
</evidence>
<dbReference type="EMBL" id="AVOT02018701">
    <property type="protein sequence ID" value="MBW0505797.1"/>
    <property type="molecule type" value="Genomic_DNA"/>
</dbReference>
<accession>A0A9Q3HIT2</accession>
<sequence>MSLKAQTHFYTICNVWVITPHGATQQFGMLILVHEKTSAPPPGHLTPLPCLLSHMKLQHCPPISALTTPYASAPLPHLLLGLQSLRFCGALKCLPNMPPLLLTILTLAVPS</sequence>
<name>A0A9Q3HIT2_9BASI</name>
<reference evidence="1" key="1">
    <citation type="submission" date="2021-03" db="EMBL/GenBank/DDBJ databases">
        <title>Draft genome sequence of rust myrtle Austropuccinia psidii MF-1, a brazilian biotype.</title>
        <authorList>
            <person name="Quecine M.C."/>
            <person name="Pachon D.M.R."/>
            <person name="Bonatelli M.L."/>
            <person name="Correr F.H."/>
            <person name="Franceschini L.M."/>
            <person name="Leite T.F."/>
            <person name="Margarido G.R.A."/>
            <person name="Almeida C.A."/>
            <person name="Ferrarezi J.A."/>
            <person name="Labate C.A."/>
        </authorList>
    </citation>
    <scope>NUCLEOTIDE SEQUENCE</scope>
    <source>
        <strain evidence="1">MF-1</strain>
    </source>
</reference>
<comment type="caution">
    <text evidence="1">The sequence shown here is derived from an EMBL/GenBank/DDBJ whole genome shotgun (WGS) entry which is preliminary data.</text>
</comment>